<feature type="compositionally biased region" description="Pro residues" evidence="2">
    <location>
        <begin position="279"/>
        <end position="291"/>
    </location>
</feature>
<protein>
    <recommendedName>
        <fullName evidence="5">WW domain-containing protein</fullName>
    </recommendedName>
</protein>
<organism evidence="3 4">
    <name type="scientific">Aureococcus anophagefferens</name>
    <name type="common">Harmful bloom alga</name>
    <dbReference type="NCBI Taxonomy" id="44056"/>
    <lineage>
        <taxon>Eukaryota</taxon>
        <taxon>Sar</taxon>
        <taxon>Stramenopiles</taxon>
        <taxon>Ochrophyta</taxon>
        <taxon>Pelagophyceae</taxon>
        <taxon>Pelagomonadales</taxon>
        <taxon>Pelagomonadaceae</taxon>
        <taxon>Aureococcus</taxon>
    </lineage>
</organism>
<keyword evidence="1" id="KW-0175">Coiled coil</keyword>
<gene>
    <name evidence="3" type="ORF">SO694_00130073</name>
</gene>
<evidence type="ECO:0000256" key="2">
    <source>
        <dbReference type="SAM" id="MobiDB-lite"/>
    </source>
</evidence>
<feature type="coiled-coil region" evidence="1">
    <location>
        <begin position="197"/>
        <end position="231"/>
    </location>
</feature>
<accession>A0ABR1GF63</accession>
<evidence type="ECO:0000256" key="1">
    <source>
        <dbReference type="SAM" id="Coils"/>
    </source>
</evidence>
<keyword evidence="4" id="KW-1185">Reference proteome</keyword>
<proteinExistence type="predicted"/>
<feature type="region of interest" description="Disordered" evidence="2">
    <location>
        <begin position="263"/>
        <end position="366"/>
    </location>
</feature>
<evidence type="ECO:0000313" key="3">
    <source>
        <dbReference type="EMBL" id="KAK7254750.1"/>
    </source>
</evidence>
<dbReference type="Proteomes" id="UP001363151">
    <property type="component" value="Unassembled WGS sequence"/>
</dbReference>
<reference evidence="3 4" key="1">
    <citation type="submission" date="2024-03" db="EMBL/GenBank/DDBJ databases">
        <title>Aureococcus anophagefferens CCMP1851 and Kratosvirus quantuckense: Draft genome of a second virus-susceptible host strain in the model system.</title>
        <authorList>
            <person name="Chase E."/>
            <person name="Truchon A.R."/>
            <person name="Schepens W."/>
            <person name="Wilhelm S.W."/>
        </authorList>
    </citation>
    <scope>NUCLEOTIDE SEQUENCE [LARGE SCALE GENOMIC DNA]</scope>
    <source>
        <strain evidence="3 4">CCMP1851</strain>
    </source>
</reference>
<evidence type="ECO:0000313" key="4">
    <source>
        <dbReference type="Proteomes" id="UP001363151"/>
    </source>
</evidence>
<evidence type="ECO:0008006" key="5">
    <source>
        <dbReference type="Google" id="ProtNLM"/>
    </source>
</evidence>
<comment type="caution">
    <text evidence="3">The sequence shown here is derived from an EMBL/GenBank/DDBJ whole genome shotgun (WGS) entry which is preliminary data.</text>
</comment>
<name>A0ABR1GF63_AURAN</name>
<dbReference type="EMBL" id="JBBJCI010000019">
    <property type="protein sequence ID" value="KAK7254750.1"/>
    <property type="molecule type" value="Genomic_DNA"/>
</dbReference>
<sequence length="430" mass="47032">MDGARSPTARELQFTLNWVERSGLLQEASAVKVRASTIPDAIADGYGVALLIHASRPDLLPSLHAYERGRGEAPRNWTLLRERVFRRLGRHFRSGVGDVERGLLSGRSAVDRRDAAMAFLCELRRALRFVEEKPKARHSASLPATKVEATLVSEAVLEARYERLRADLRRRDEASSRDLEEREAASLRFDEEIYKLRAKNLANLEETERAIAKLKVDAAASLAEAEALERDAEEAWGDVGAPPADGARQPAMDVLRALDRAALDDDSGDSSDASSEGSAPPPPPLTPPPLHCMPAAHLSFDRSPSPPPPPDDEGAPHPPPDDEGEPRPPPDNELDGIVFESIDEYHESHAREPPPPRAPPVALPPKRRTSDFFERLCPTHGAPYYESAATGESSWDHPAAGVVERVDADSGHAYFLDAATGRTAWAIEDL</sequence>
<feature type="compositionally biased region" description="Basic and acidic residues" evidence="2">
    <location>
        <begin position="343"/>
        <end position="354"/>
    </location>
</feature>